<evidence type="ECO:0000313" key="3">
    <source>
        <dbReference type="Proteomes" id="UP000005238"/>
    </source>
</evidence>
<proteinExistence type="predicted"/>
<organism evidence="2 3">
    <name type="scientific">Phytophthora ramorum</name>
    <name type="common">Sudden oak death agent</name>
    <dbReference type="NCBI Taxonomy" id="164328"/>
    <lineage>
        <taxon>Eukaryota</taxon>
        <taxon>Sar</taxon>
        <taxon>Stramenopiles</taxon>
        <taxon>Oomycota</taxon>
        <taxon>Peronosporomycetes</taxon>
        <taxon>Peronosporales</taxon>
        <taxon>Peronosporaceae</taxon>
        <taxon>Phytophthora</taxon>
    </lineage>
</organism>
<evidence type="ECO:0000259" key="1">
    <source>
        <dbReference type="Pfam" id="PF07727"/>
    </source>
</evidence>
<dbReference type="InParanoid" id="H3GJF0"/>
<feature type="domain" description="Reverse transcriptase Ty1/copia-type" evidence="1">
    <location>
        <begin position="11"/>
        <end position="253"/>
    </location>
</feature>
<dbReference type="AlphaFoldDB" id="H3GJF0"/>
<dbReference type="EMBL" id="DS566014">
    <property type="status" value="NOT_ANNOTATED_CDS"/>
    <property type="molecule type" value="Genomic_DNA"/>
</dbReference>
<dbReference type="InterPro" id="IPR043502">
    <property type="entry name" value="DNA/RNA_pol_sf"/>
</dbReference>
<protein>
    <recommendedName>
        <fullName evidence="1">Reverse transcriptase Ty1/copia-type domain-containing protein</fullName>
    </recommendedName>
</protein>
<name>H3GJF0_PHYRM</name>
<reference evidence="3" key="1">
    <citation type="journal article" date="2006" name="Science">
        <title>Phytophthora genome sequences uncover evolutionary origins and mechanisms of pathogenesis.</title>
        <authorList>
            <person name="Tyler B.M."/>
            <person name="Tripathy S."/>
            <person name="Zhang X."/>
            <person name="Dehal P."/>
            <person name="Jiang R.H."/>
            <person name="Aerts A."/>
            <person name="Arredondo F.D."/>
            <person name="Baxter L."/>
            <person name="Bensasson D."/>
            <person name="Beynon J.L."/>
            <person name="Chapman J."/>
            <person name="Damasceno C.M."/>
            <person name="Dorrance A.E."/>
            <person name="Dou D."/>
            <person name="Dickerman A.W."/>
            <person name="Dubchak I.L."/>
            <person name="Garbelotto M."/>
            <person name="Gijzen M."/>
            <person name="Gordon S.G."/>
            <person name="Govers F."/>
            <person name="Grunwald N.J."/>
            <person name="Huang W."/>
            <person name="Ivors K.L."/>
            <person name="Jones R.W."/>
            <person name="Kamoun S."/>
            <person name="Krampis K."/>
            <person name="Lamour K.H."/>
            <person name="Lee M.K."/>
            <person name="McDonald W.H."/>
            <person name="Medina M."/>
            <person name="Meijer H.J."/>
            <person name="Nordberg E.K."/>
            <person name="Maclean D.J."/>
            <person name="Ospina-Giraldo M.D."/>
            <person name="Morris P.F."/>
            <person name="Phuntumart V."/>
            <person name="Putnam N.H."/>
            <person name="Rash S."/>
            <person name="Rose J.K."/>
            <person name="Sakihama Y."/>
            <person name="Salamov A.A."/>
            <person name="Savidor A."/>
            <person name="Scheuring C.F."/>
            <person name="Smith B.M."/>
            <person name="Sobral B.W."/>
            <person name="Terry A."/>
            <person name="Torto-Alalibo T.A."/>
            <person name="Win J."/>
            <person name="Xu Z."/>
            <person name="Zhang H."/>
            <person name="Grigoriev I.V."/>
            <person name="Rokhsar D.S."/>
            <person name="Boore J.L."/>
        </authorList>
    </citation>
    <scope>NUCLEOTIDE SEQUENCE [LARGE SCALE GENOMIC DNA]</scope>
    <source>
        <strain evidence="3">Pr102</strain>
    </source>
</reference>
<sequence length="280" mass="31569">MDKELADLQANGTWKLVDTPENVNLVTAKWVYKIKFSSNGELERFKARLVARGFTQKFGVDFDATFSPVRKLSSLRLIALQAALWKAKLLQGDVPNAYLKSPLDKPIYLTPPNGTAGVFAGQSWLLPKGLYGLKQSGKLWNDMIDAFLKAEGFTRSKVDPCIYFMHHDGNLCVLGLYVDDVLVVSQDDNLSEHVMSRLAERFNIKNLGEAQKCLGVWLKRTPEGIILHQQQTIEELLQKFGMVQCRPVATPMEVNHQFYDETSEPFTDTNFVREAIGSLL</sequence>
<dbReference type="EnsemblProtists" id="Phyra76292">
    <property type="protein sequence ID" value="Phyra76292"/>
    <property type="gene ID" value="Phyra76292"/>
</dbReference>
<dbReference type="SUPFAM" id="SSF56672">
    <property type="entry name" value="DNA/RNA polymerases"/>
    <property type="match status" value="1"/>
</dbReference>
<dbReference type="Proteomes" id="UP000005238">
    <property type="component" value="Unassembled WGS sequence"/>
</dbReference>
<dbReference type="InterPro" id="IPR013103">
    <property type="entry name" value="RVT_2"/>
</dbReference>
<evidence type="ECO:0000313" key="2">
    <source>
        <dbReference type="EnsemblProtists" id="Phyra76292"/>
    </source>
</evidence>
<dbReference type="HOGENOM" id="CLU_001650_21_5_1"/>
<dbReference type="STRING" id="164328.H3GJF0"/>
<dbReference type="eggNOG" id="KOG0017">
    <property type="taxonomic scope" value="Eukaryota"/>
</dbReference>
<accession>H3GJF0</accession>
<dbReference type="Pfam" id="PF07727">
    <property type="entry name" value="RVT_2"/>
    <property type="match status" value="1"/>
</dbReference>
<dbReference type="OMA" id="WAASIDT"/>
<reference evidence="2" key="2">
    <citation type="submission" date="2015-06" db="UniProtKB">
        <authorList>
            <consortium name="EnsemblProtists"/>
        </authorList>
    </citation>
    <scope>IDENTIFICATION</scope>
    <source>
        <strain evidence="2">Pr102</strain>
    </source>
</reference>
<keyword evidence="3" id="KW-1185">Reference proteome</keyword>